<reference evidence="1 2" key="1">
    <citation type="submission" date="2018-05" db="EMBL/GenBank/DDBJ databases">
        <title>Legionella qingyii sp.nov., whole genome shotgun sequence.</title>
        <authorList>
            <person name="Wu H."/>
            <person name="Zhu Q."/>
            <person name="Hu C."/>
        </authorList>
    </citation>
    <scope>NUCLEOTIDE SEQUENCE [LARGE SCALE GENOMIC DNA]</scope>
    <source>
        <strain evidence="1 2">HEB18</strain>
    </source>
</reference>
<dbReference type="EMBL" id="QHJG01000040">
    <property type="protein sequence ID" value="PWY54239.1"/>
    <property type="molecule type" value="Genomic_DNA"/>
</dbReference>
<comment type="caution">
    <text evidence="1">The sequence shown here is derived from an EMBL/GenBank/DDBJ whole genome shotgun (WGS) entry which is preliminary data.</text>
</comment>
<sequence length="78" mass="8933">MPLPNFFQTVNKDKVQLILVCIAGWADKVGEIYQHFHDKDELADLLRDFSSLEQGGSLFFFAVLHVMRVEEVVIVLLV</sequence>
<evidence type="ECO:0000313" key="1">
    <source>
        <dbReference type="EMBL" id="PWY54239.1"/>
    </source>
</evidence>
<protein>
    <submittedName>
        <fullName evidence="1">Uncharacterized protein</fullName>
    </submittedName>
</protein>
<gene>
    <name evidence="1" type="ORF">DGG96_18105</name>
</gene>
<dbReference type="Proteomes" id="UP000247152">
    <property type="component" value="Unassembled WGS sequence"/>
</dbReference>
<proteinExistence type="predicted"/>
<name>A0A317TYU4_9GAMM</name>
<organism evidence="1 2">
    <name type="scientific">Legionella qingyii</name>
    <dbReference type="NCBI Taxonomy" id="2184757"/>
    <lineage>
        <taxon>Bacteria</taxon>
        <taxon>Pseudomonadati</taxon>
        <taxon>Pseudomonadota</taxon>
        <taxon>Gammaproteobacteria</taxon>
        <taxon>Legionellales</taxon>
        <taxon>Legionellaceae</taxon>
        <taxon>Legionella</taxon>
    </lineage>
</organism>
<accession>A0A317TYU4</accession>
<evidence type="ECO:0000313" key="2">
    <source>
        <dbReference type="Proteomes" id="UP000247152"/>
    </source>
</evidence>
<dbReference type="AlphaFoldDB" id="A0A317TYU4"/>